<proteinExistence type="predicted"/>
<evidence type="ECO:0000313" key="2">
    <source>
        <dbReference type="Proteomes" id="UP000274391"/>
    </source>
</evidence>
<protein>
    <submittedName>
        <fullName evidence="1">Glutaminase</fullName>
    </submittedName>
</protein>
<gene>
    <name evidence="1" type="ORF">EG850_11700</name>
</gene>
<sequence length="164" mass="17727">MRAAAAEAAQQLRAAAIEPDAVAEYEPPRRRFIGTRAARMREIGRAWKLGALLVTDEGELLIAGETLRAHEPPPILGYTSESARERDALRHSAIRGGFTEGTTVHWATQPIDLDALDADSTPLAVRDGALVVRWSPRAPLSSAMPLQAYLAERVELAIAPDRGA</sequence>
<reference evidence="1 2" key="1">
    <citation type="submission" date="2018-11" db="EMBL/GenBank/DDBJ databases">
        <title>YIM 102482-1 draft genome.</title>
        <authorList>
            <person name="Li G."/>
            <person name="Jiang Y."/>
        </authorList>
    </citation>
    <scope>NUCLEOTIDE SEQUENCE [LARGE SCALE GENOMIC DNA]</scope>
    <source>
        <strain evidence="1 2">YIM 102482-1</strain>
    </source>
</reference>
<name>A0A3P3VTQ4_9MICO</name>
<dbReference type="Proteomes" id="UP000274391">
    <property type="component" value="Unassembled WGS sequence"/>
</dbReference>
<dbReference type="AlphaFoldDB" id="A0A3P3VTQ4"/>
<evidence type="ECO:0000313" key="1">
    <source>
        <dbReference type="EMBL" id="RRJ85824.1"/>
    </source>
</evidence>
<comment type="caution">
    <text evidence="1">The sequence shown here is derived from an EMBL/GenBank/DDBJ whole genome shotgun (WGS) entry which is preliminary data.</text>
</comment>
<dbReference type="EMBL" id="RQVS01000017">
    <property type="protein sequence ID" value="RRJ85824.1"/>
    <property type="molecule type" value="Genomic_DNA"/>
</dbReference>
<accession>A0A3P3VTQ4</accession>
<keyword evidence="2" id="KW-1185">Reference proteome</keyword>
<organism evidence="1 2">
    <name type="scientific">Gulosibacter macacae</name>
    <dbReference type="NCBI Taxonomy" id="2488791"/>
    <lineage>
        <taxon>Bacteria</taxon>
        <taxon>Bacillati</taxon>
        <taxon>Actinomycetota</taxon>
        <taxon>Actinomycetes</taxon>
        <taxon>Micrococcales</taxon>
        <taxon>Microbacteriaceae</taxon>
        <taxon>Gulosibacter</taxon>
    </lineage>
</organism>
<dbReference type="OrthoDB" id="5122834at2"/>